<evidence type="ECO:0000313" key="2">
    <source>
        <dbReference type="Proteomes" id="UP000282028"/>
    </source>
</evidence>
<dbReference type="InterPro" id="IPR025942">
    <property type="entry name" value="SpoVIF"/>
</dbReference>
<organism evidence="1 2">
    <name type="scientific">Brevibacillus invocatus</name>
    <dbReference type="NCBI Taxonomy" id="173959"/>
    <lineage>
        <taxon>Bacteria</taxon>
        <taxon>Bacillati</taxon>
        <taxon>Bacillota</taxon>
        <taxon>Bacilli</taxon>
        <taxon>Bacillales</taxon>
        <taxon>Paenibacillaceae</taxon>
        <taxon>Brevibacillus</taxon>
    </lineage>
</organism>
<reference evidence="1 2" key="1">
    <citation type="submission" date="2018-10" db="EMBL/GenBank/DDBJ databases">
        <title>Phylogenomics of Brevibacillus.</title>
        <authorList>
            <person name="Dunlap C."/>
        </authorList>
    </citation>
    <scope>NUCLEOTIDE SEQUENCE [LARGE SCALE GENOMIC DNA]</scope>
    <source>
        <strain evidence="1 2">JCM 12215</strain>
    </source>
</reference>
<dbReference type="AlphaFoldDB" id="A0A3M8CHY3"/>
<proteinExistence type="predicted"/>
<comment type="caution">
    <text evidence="1">The sequence shown here is derived from an EMBL/GenBank/DDBJ whole genome shotgun (WGS) entry which is preliminary data.</text>
</comment>
<evidence type="ECO:0000313" key="1">
    <source>
        <dbReference type="EMBL" id="RNB75364.1"/>
    </source>
</evidence>
<sequence>MNSNFSRRFMDSLKSKAVEHVDESKLRSLASTVKKSDFEDETKLRQMIQSLAAMSGKTLTPEKEDKIIQMFRDKEINLSDLSSLGKLLK</sequence>
<dbReference type="Proteomes" id="UP000282028">
    <property type="component" value="Unassembled WGS sequence"/>
</dbReference>
<dbReference type="RefSeq" id="WP_122908327.1">
    <property type="nucleotide sequence ID" value="NZ_CBCSBE010000001.1"/>
</dbReference>
<dbReference type="EMBL" id="RHHR01000010">
    <property type="protein sequence ID" value="RNB75364.1"/>
    <property type="molecule type" value="Genomic_DNA"/>
</dbReference>
<gene>
    <name evidence="1" type="ORF">EDM52_07195</name>
</gene>
<name>A0A3M8CHY3_9BACL</name>
<protein>
    <recommendedName>
        <fullName evidence="3">Stage VI sporulation protein F</fullName>
    </recommendedName>
</protein>
<evidence type="ECO:0008006" key="3">
    <source>
        <dbReference type="Google" id="ProtNLM"/>
    </source>
</evidence>
<dbReference type="OrthoDB" id="2468514at2"/>
<accession>A0A3M8CHY3</accession>
<dbReference type="Pfam" id="PF14069">
    <property type="entry name" value="SpoVIF"/>
    <property type="match status" value="1"/>
</dbReference>
<keyword evidence="2" id="KW-1185">Reference proteome</keyword>